<dbReference type="InterPro" id="IPR003961">
    <property type="entry name" value="FN3_dom"/>
</dbReference>
<dbReference type="PANTHER" id="PTHR13817">
    <property type="entry name" value="TITIN"/>
    <property type="match status" value="1"/>
</dbReference>
<dbReference type="PANTHER" id="PTHR13817:SF172">
    <property type="entry name" value="IG-LIKE DOMAIN-CONTAINING PROTEIN"/>
    <property type="match status" value="1"/>
</dbReference>
<sequence>MAIRTLLAAVLTMAGTVPAGTAADTTPPTVPGPPVATQVTETSALLTWRPSTDDTGVTGYEIWYQRPDDTGFHNNTPVPSYRFTGLTPDTTYTWVVRASDGRDQSGFSAPVTFRTDPAPQESEPPTAPGAPVVTEITGSSLGLTWVPSTDNASAPTYLVHARAEGIGHTTVVGADDRTSTQVTNLIPDLSYDLHVVARDVSGNVSAPSPTVRQRIASDPTADCRVTFQPAAAGQPPTLWITNTGPVALPAWSSRFRFSGGQRLWDAGYNWAQYDRDVVLWWSGWSDQFSVGESVPVALHLSAGTLDAPPNDVTLNGVPCTVG</sequence>
<dbReference type="Gene3D" id="2.60.40.290">
    <property type="match status" value="1"/>
</dbReference>
<dbReference type="PROSITE" id="PS50853">
    <property type="entry name" value="FN3"/>
    <property type="match status" value="2"/>
</dbReference>
<dbReference type="InterPro" id="IPR036116">
    <property type="entry name" value="FN3_sf"/>
</dbReference>
<evidence type="ECO:0000256" key="2">
    <source>
        <dbReference type="ARBA" id="ARBA00023295"/>
    </source>
</evidence>
<keyword evidence="2" id="KW-0326">Glycosidase</keyword>
<protein>
    <submittedName>
        <fullName evidence="6">Fibronectin type III domain-containing protein</fullName>
    </submittedName>
</protein>
<accession>A0ABU7RSG1</accession>
<organism evidence="6 7">
    <name type="scientific">Plantactinospora sonchi</name>
    <dbReference type="NCBI Taxonomy" id="1544735"/>
    <lineage>
        <taxon>Bacteria</taxon>
        <taxon>Bacillati</taxon>
        <taxon>Actinomycetota</taxon>
        <taxon>Actinomycetes</taxon>
        <taxon>Micromonosporales</taxon>
        <taxon>Micromonosporaceae</taxon>
        <taxon>Plantactinospora</taxon>
    </lineage>
</organism>
<evidence type="ECO:0000256" key="3">
    <source>
        <dbReference type="ARBA" id="ARBA00023326"/>
    </source>
</evidence>
<dbReference type="InterPro" id="IPR012291">
    <property type="entry name" value="CBM2_carb-bd_dom_sf"/>
</dbReference>
<dbReference type="SUPFAM" id="SSF49384">
    <property type="entry name" value="Carbohydrate-binding domain"/>
    <property type="match status" value="1"/>
</dbReference>
<dbReference type="EMBL" id="JAZGQK010000010">
    <property type="protein sequence ID" value="MEE6259341.1"/>
    <property type="molecule type" value="Genomic_DNA"/>
</dbReference>
<keyword evidence="2" id="KW-0378">Hydrolase</keyword>
<keyword evidence="1" id="KW-0677">Repeat</keyword>
<evidence type="ECO:0000313" key="7">
    <source>
        <dbReference type="Proteomes" id="UP001332243"/>
    </source>
</evidence>
<keyword evidence="3" id="KW-0624">Polysaccharide degradation</keyword>
<dbReference type="InterPro" id="IPR008965">
    <property type="entry name" value="CBM2/CBM3_carb-bd_dom_sf"/>
</dbReference>
<gene>
    <name evidence="6" type="ORF">V1633_12670</name>
</gene>
<feature type="domain" description="Fibronectin type-III" evidence="5">
    <location>
        <begin position="30"/>
        <end position="118"/>
    </location>
</feature>
<dbReference type="InterPro" id="IPR013783">
    <property type="entry name" value="Ig-like_fold"/>
</dbReference>
<evidence type="ECO:0000259" key="5">
    <source>
        <dbReference type="PROSITE" id="PS50853"/>
    </source>
</evidence>
<evidence type="ECO:0000256" key="4">
    <source>
        <dbReference type="SAM" id="SignalP"/>
    </source>
</evidence>
<keyword evidence="7" id="KW-1185">Reference proteome</keyword>
<dbReference type="SUPFAM" id="SSF49265">
    <property type="entry name" value="Fibronectin type III"/>
    <property type="match status" value="2"/>
</dbReference>
<dbReference type="RefSeq" id="WP_331214465.1">
    <property type="nucleotide sequence ID" value="NZ_JAZGQK010000010.1"/>
</dbReference>
<dbReference type="Gene3D" id="2.60.40.10">
    <property type="entry name" value="Immunoglobulins"/>
    <property type="match status" value="2"/>
</dbReference>
<feature type="chain" id="PRO_5047535218" evidence="4">
    <location>
        <begin position="20"/>
        <end position="322"/>
    </location>
</feature>
<keyword evidence="3" id="KW-0119">Carbohydrate metabolism</keyword>
<dbReference type="SMART" id="SM00060">
    <property type="entry name" value="FN3"/>
    <property type="match status" value="2"/>
</dbReference>
<proteinExistence type="predicted"/>
<dbReference type="InterPro" id="IPR050964">
    <property type="entry name" value="Striated_Muscle_Regulatory"/>
</dbReference>
<dbReference type="Proteomes" id="UP001332243">
    <property type="component" value="Unassembled WGS sequence"/>
</dbReference>
<dbReference type="CDD" id="cd00063">
    <property type="entry name" value="FN3"/>
    <property type="match status" value="2"/>
</dbReference>
<evidence type="ECO:0000313" key="6">
    <source>
        <dbReference type="EMBL" id="MEE6259341.1"/>
    </source>
</evidence>
<dbReference type="Pfam" id="PF00041">
    <property type="entry name" value="fn3"/>
    <property type="match status" value="2"/>
</dbReference>
<evidence type="ECO:0000256" key="1">
    <source>
        <dbReference type="ARBA" id="ARBA00022737"/>
    </source>
</evidence>
<reference evidence="6 7" key="1">
    <citation type="submission" date="2024-01" db="EMBL/GenBank/DDBJ databases">
        <title>Genome insights into Plantactinospora sonchi sp. nov.</title>
        <authorList>
            <person name="Wang L."/>
        </authorList>
    </citation>
    <scope>NUCLEOTIDE SEQUENCE [LARGE SCALE GENOMIC DNA]</scope>
    <source>
        <strain evidence="6 7">NEAU-QY2</strain>
    </source>
</reference>
<feature type="signal peptide" evidence="4">
    <location>
        <begin position="1"/>
        <end position="19"/>
    </location>
</feature>
<feature type="domain" description="Fibronectin type-III" evidence="5">
    <location>
        <begin position="127"/>
        <end position="218"/>
    </location>
</feature>
<keyword evidence="4" id="KW-0732">Signal</keyword>
<comment type="caution">
    <text evidence="6">The sequence shown here is derived from an EMBL/GenBank/DDBJ whole genome shotgun (WGS) entry which is preliminary data.</text>
</comment>
<name>A0ABU7RSG1_9ACTN</name>